<evidence type="ECO:0000313" key="2">
    <source>
        <dbReference type="Ensembl" id="ENSNNAP00000021572.1"/>
    </source>
</evidence>
<dbReference type="GO" id="GO:0007040">
    <property type="term" value="P:lysosome organization"/>
    <property type="evidence" value="ECO:0007669"/>
    <property type="project" value="TreeGrafter"/>
</dbReference>
<feature type="region of interest" description="Disordered" evidence="1">
    <location>
        <begin position="1"/>
        <end position="28"/>
    </location>
</feature>
<dbReference type="GO" id="GO:0007032">
    <property type="term" value="P:endosome organization"/>
    <property type="evidence" value="ECO:0007669"/>
    <property type="project" value="TreeGrafter"/>
</dbReference>
<reference evidence="2" key="1">
    <citation type="submission" date="2025-08" db="UniProtKB">
        <authorList>
            <consortium name="Ensembl"/>
        </authorList>
    </citation>
    <scope>IDENTIFICATION</scope>
</reference>
<proteinExistence type="predicted"/>
<accession>A0A8C6Y151</accession>
<dbReference type="AlphaFoldDB" id="A0A8C6Y151"/>
<dbReference type="GO" id="GO:0070695">
    <property type="term" value="C:FHF complex"/>
    <property type="evidence" value="ECO:0007669"/>
    <property type="project" value="TreeGrafter"/>
</dbReference>
<dbReference type="OMA" id="PRHMEVR"/>
<feature type="compositionally biased region" description="Low complexity" evidence="1">
    <location>
        <begin position="12"/>
        <end position="25"/>
    </location>
</feature>
<dbReference type="Pfam" id="PF10257">
    <property type="entry name" value="RAI16-like"/>
    <property type="match status" value="1"/>
</dbReference>
<dbReference type="Ensembl" id="ENSNNAT00000022621.1">
    <property type="protein sequence ID" value="ENSNNAP00000021572.1"/>
    <property type="gene ID" value="ENSNNAG00000014284.1"/>
</dbReference>
<sequence>MEKMSWLSKLNPRAAAGPRASRGASLQGPVMADPETCLMVFKNHWAQVLRILEKRGPHMAPGAADDLSAVRNNTYQMVTLLAEERPRAELAMGPILEFAVSEGVLEHLLGWHLQREVPEERKVELLKLFEMLISQAHQPLLHQKAVLGPLLRLLALCAEPASPLLESNLVLLLNQLCVSVARDPPLLELFFHSPSEQGPPHLLLFSLLIPFIHHEGVVGQQARDALLLLMAVSSGNRTVARYITEHSYFCPVSPRELAARCFCPAGPGEGLVP</sequence>
<keyword evidence="3" id="KW-1185">Reference proteome</keyword>
<dbReference type="GeneTree" id="ENSGT00950000182936"/>
<name>A0A8C6Y151_NAJNA</name>
<dbReference type="Proteomes" id="UP000694559">
    <property type="component" value="Unplaced"/>
</dbReference>
<dbReference type="PANTHER" id="PTHR21705">
    <property type="entry name" value="RAI16 PROTEIN-RELATED"/>
    <property type="match status" value="1"/>
</dbReference>
<dbReference type="GO" id="GO:0045022">
    <property type="term" value="P:early endosome to late endosome transport"/>
    <property type="evidence" value="ECO:0007669"/>
    <property type="project" value="TreeGrafter"/>
</dbReference>
<evidence type="ECO:0000313" key="3">
    <source>
        <dbReference type="Proteomes" id="UP000694559"/>
    </source>
</evidence>
<dbReference type="PANTHER" id="PTHR21705:SF4">
    <property type="entry name" value="FHF COMPLEX SUBUNIT HOOK-INTERACTING PROTEIN 1B"/>
    <property type="match status" value="1"/>
</dbReference>
<dbReference type="OrthoDB" id="6287422at2759"/>
<evidence type="ECO:0008006" key="4">
    <source>
        <dbReference type="Google" id="ProtNLM"/>
    </source>
</evidence>
<evidence type="ECO:0000256" key="1">
    <source>
        <dbReference type="SAM" id="MobiDB-lite"/>
    </source>
</evidence>
<organism evidence="2 3">
    <name type="scientific">Naja naja</name>
    <name type="common">Indian cobra</name>
    <dbReference type="NCBI Taxonomy" id="35670"/>
    <lineage>
        <taxon>Eukaryota</taxon>
        <taxon>Metazoa</taxon>
        <taxon>Chordata</taxon>
        <taxon>Craniata</taxon>
        <taxon>Vertebrata</taxon>
        <taxon>Euteleostomi</taxon>
        <taxon>Lepidosauria</taxon>
        <taxon>Squamata</taxon>
        <taxon>Bifurcata</taxon>
        <taxon>Unidentata</taxon>
        <taxon>Episquamata</taxon>
        <taxon>Toxicofera</taxon>
        <taxon>Serpentes</taxon>
        <taxon>Colubroidea</taxon>
        <taxon>Elapidae</taxon>
        <taxon>Elapinae</taxon>
        <taxon>Naja</taxon>
    </lineage>
</organism>
<dbReference type="InterPro" id="IPR019384">
    <property type="entry name" value="FHIP"/>
</dbReference>
<protein>
    <recommendedName>
        <fullName evidence="4">Family with sequence similarity 160 member A2</fullName>
    </recommendedName>
</protein>
<reference evidence="2" key="2">
    <citation type="submission" date="2025-09" db="UniProtKB">
        <authorList>
            <consortium name="Ensembl"/>
        </authorList>
    </citation>
    <scope>IDENTIFICATION</scope>
</reference>
<dbReference type="GO" id="GO:0008333">
    <property type="term" value="P:endosome to lysosome transport"/>
    <property type="evidence" value="ECO:0007669"/>
    <property type="project" value="TreeGrafter"/>
</dbReference>